<evidence type="ECO:0000313" key="2">
    <source>
        <dbReference type="Proteomes" id="UP000673447"/>
    </source>
</evidence>
<protein>
    <submittedName>
        <fullName evidence="1">DUF4440 domain-containing protein</fullName>
    </submittedName>
</protein>
<dbReference type="InterPro" id="IPR032710">
    <property type="entry name" value="NTF2-like_dom_sf"/>
</dbReference>
<sequence>MFVASAAWAQASADKGDPRCEVWKRELGFARSVADHDAGAFAEHVDASAVFGVGGPRRTRGREAIVAEWKGIIDGSALELRWYPDQVSLAPDGRTAHSSGPGLYRDPKDGGVRLRRFGSVWQRGGDGAWRVVFDGGVQPPRPANAAAVQAFEAGRRDQCPAEI</sequence>
<accession>A0A941AR94</accession>
<dbReference type="AlphaFoldDB" id="A0A941AR94"/>
<proteinExistence type="predicted"/>
<dbReference type="SUPFAM" id="SSF54427">
    <property type="entry name" value="NTF2-like"/>
    <property type="match status" value="1"/>
</dbReference>
<dbReference type="Gene3D" id="3.10.450.50">
    <property type="match status" value="1"/>
</dbReference>
<keyword evidence="2" id="KW-1185">Reference proteome</keyword>
<dbReference type="EMBL" id="JAGKTC010000001">
    <property type="protein sequence ID" value="MBP3982846.1"/>
    <property type="molecule type" value="Genomic_DNA"/>
</dbReference>
<reference evidence="1" key="2">
    <citation type="submission" date="2021-03" db="EMBL/GenBank/DDBJ databases">
        <authorList>
            <person name="Cao W."/>
        </authorList>
    </citation>
    <scope>NUCLEOTIDE SEQUENCE</scope>
    <source>
        <strain evidence="1">110414</strain>
    </source>
</reference>
<name>A0A941AR94_9GAMM</name>
<dbReference type="Proteomes" id="UP000673447">
    <property type="component" value="Unassembled WGS sequence"/>
</dbReference>
<gene>
    <name evidence="1" type="ORF">J5837_00295</name>
</gene>
<comment type="caution">
    <text evidence="1">The sequence shown here is derived from an EMBL/GenBank/DDBJ whole genome shotgun (WGS) entry which is preliminary data.</text>
</comment>
<organism evidence="1 2">
    <name type="scientific">Pseudoxanthomonas helianthi</name>
    <dbReference type="NCBI Taxonomy" id="1453541"/>
    <lineage>
        <taxon>Bacteria</taxon>
        <taxon>Pseudomonadati</taxon>
        <taxon>Pseudomonadota</taxon>
        <taxon>Gammaproteobacteria</taxon>
        <taxon>Lysobacterales</taxon>
        <taxon>Lysobacteraceae</taxon>
        <taxon>Pseudoxanthomonas</taxon>
    </lineage>
</organism>
<reference evidence="1" key="1">
    <citation type="journal article" date="2016" name="Int. J. Syst. Evol. Microbiol.">
        <title>Pseudoxanthomonas helianthi sp. nov., isolated from roots of Jerusalem artichoke (Helianthus tuberosus).</title>
        <authorList>
            <person name="Kittiwongwattana C."/>
            <person name="Thawai C."/>
        </authorList>
    </citation>
    <scope>NUCLEOTIDE SEQUENCE</scope>
    <source>
        <strain evidence="1">110414</strain>
    </source>
</reference>
<evidence type="ECO:0000313" key="1">
    <source>
        <dbReference type="EMBL" id="MBP3982846.1"/>
    </source>
</evidence>